<dbReference type="SUPFAM" id="SSF56436">
    <property type="entry name" value="C-type lectin-like"/>
    <property type="match status" value="1"/>
</dbReference>
<dbReference type="InterPro" id="IPR016187">
    <property type="entry name" value="CTDL_fold"/>
</dbReference>
<name>A0ABQ6FZU5_9CHLR</name>
<dbReference type="RefSeq" id="WP_338256597.1">
    <property type="nucleotide sequence ID" value="NZ_BSRI01000002.1"/>
</dbReference>
<dbReference type="InterPro" id="IPR051043">
    <property type="entry name" value="Sulfatase_Mod_Factor_Kinase"/>
</dbReference>
<dbReference type="Gene3D" id="3.90.1580.10">
    <property type="entry name" value="paralog of FGE (formylglycine-generating enzyme)"/>
    <property type="match status" value="1"/>
</dbReference>
<protein>
    <recommendedName>
        <fullName evidence="1">Sulfatase-modifying factor enzyme-like domain-containing protein</fullName>
    </recommendedName>
</protein>
<sequence length="283" mass="31614">MSEERLLSLGYEIQHIQGVKVILRPLVLIPGGSFLLGSNPATDLESLSDERPQHQIMVQEFFLAKYPVTVAEYQCAVDAGAVSVPEPQVFAYAPGETGPGFHQPTILTWEEQQAHPDFPVRALKNWVEAYRYTQWLAALTGQSWRLPTEAEWERAAKGTDTRRYPWGNAWDPERVQSRWGQRGIWGGGPIGTHPGGASPYGIEDLAGNVSEWTSSLYRAYPYDPWDGREDPHMPEEYVVSRGGSWLSGPSEMRTTARDDEGNWVNGGFRLACSLVGDHIGWSL</sequence>
<evidence type="ECO:0000259" key="1">
    <source>
        <dbReference type="Pfam" id="PF03781"/>
    </source>
</evidence>
<proteinExistence type="predicted"/>
<dbReference type="InterPro" id="IPR005532">
    <property type="entry name" value="SUMF_dom"/>
</dbReference>
<reference evidence="2 3" key="1">
    <citation type="submission" date="2023-02" db="EMBL/GenBank/DDBJ databases">
        <title>Dictyobacter halimunensis sp. nov., a new member of the class Ktedonobacteria from forest soil in a geothermal area.</title>
        <authorList>
            <person name="Rachmania M.K."/>
            <person name="Ningsih F."/>
            <person name="Sakai Y."/>
            <person name="Yabe S."/>
            <person name="Yokota A."/>
            <person name="Sjamsuridzal W."/>
        </authorList>
    </citation>
    <scope>NUCLEOTIDE SEQUENCE [LARGE SCALE GENOMIC DNA]</scope>
    <source>
        <strain evidence="2 3">S3.2.2.5</strain>
    </source>
</reference>
<evidence type="ECO:0000313" key="2">
    <source>
        <dbReference type="EMBL" id="GLV59789.1"/>
    </source>
</evidence>
<dbReference type="Proteomes" id="UP001344906">
    <property type="component" value="Unassembled WGS sequence"/>
</dbReference>
<comment type="caution">
    <text evidence="2">The sequence shown here is derived from an EMBL/GenBank/DDBJ whole genome shotgun (WGS) entry which is preliminary data.</text>
</comment>
<gene>
    <name evidence="2" type="ORF">KDH_66130</name>
</gene>
<keyword evidence="3" id="KW-1185">Reference proteome</keyword>
<feature type="domain" description="Sulfatase-modifying factor enzyme-like" evidence="1">
    <location>
        <begin position="26"/>
        <end position="271"/>
    </location>
</feature>
<dbReference type="PANTHER" id="PTHR23150:SF19">
    <property type="entry name" value="FORMYLGLYCINE-GENERATING ENZYME"/>
    <property type="match status" value="1"/>
</dbReference>
<accession>A0ABQ6FZU5</accession>
<evidence type="ECO:0000313" key="3">
    <source>
        <dbReference type="Proteomes" id="UP001344906"/>
    </source>
</evidence>
<organism evidence="2 3">
    <name type="scientific">Dictyobacter halimunensis</name>
    <dbReference type="NCBI Taxonomy" id="3026934"/>
    <lineage>
        <taxon>Bacteria</taxon>
        <taxon>Bacillati</taxon>
        <taxon>Chloroflexota</taxon>
        <taxon>Ktedonobacteria</taxon>
        <taxon>Ktedonobacterales</taxon>
        <taxon>Dictyobacteraceae</taxon>
        <taxon>Dictyobacter</taxon>
    </lineage>
</organism>
<dbReference type="Pfam" id="PF03781">
    <property type="entry name" value="FGE-sulfatase"/>
    <property type="match status" value="1"/>
</dbReference>
<dbReference type="PANTHER" id="PTHR23150">
    <property type="entry name" value="SULFATASE MODIFYING FACTOR 1, 2"/>
    <property type="match status" value="1"/>
</dbReference>
<dbReference type="EMBL" id="BSRI01000002">
    <property type="protein sequence ID" value="GLV59789.1"/>
    <property type="molecule type" value="Genomic_DNA"/>
</dbReference>
<dbReference type="InterPro" id="IPR042095">
    <property type="entry name" value="SUMF_sf"/>
</dbReference>